<evidence type="ECO:0000313" key="3">
    <source>
        <dbReference type="EMBL" id="RLP80348.1"/>
    </source>
</evidence>
<dbReference type="GO" id="GO:0008757">
    <property type="term" value="F:S-adenosylmethionine-dependent methyltransferase activity"/>
    <property type="evidence" value="ECO:0007669"/>
    <property type="project" value="InterPro"/>
</dbReference>
<dbReference type="InterPro" id="IPR022642">
    <property type="entry name" value="CheR_C"/>
</dbReference>
<dbReference type="SMART" id="SM00138">
    <property type="entry name" value="MeTrc"/>
    <property type="match status" value="1"/>
</dbReference>
<accession>A0A3L7ALA3</accession>
<dbReference type="PANTHER" id="PTHR24422">
    <property type="entry name" value="CHEMOTAXIS PROTEIN METHYLTRANSFERASE"/>
    <property type="match status" value="1"/>
</dbReference>
<name>A0A3L7ALA3_9HYPH</name>
<reference evidence="3 4" key="1">
    <citation type="submission" date="2018-10" db="EMBL/GenBank/DDBJ databases">
        <title>Xanthobacter tagetidis genome sequencing and assembly.</title>
        <authorList>
            <person name="Maclea K.S."/>
            <person name="Goen A.E."/>
            <person name="Fatima S.A."/>
        </authorList>
    </citation>
    <scope>NUCLEOTIDE SEQUENCE [LARGE SCALE GENOMIC DNA]</scope>
    <source>
        <strain evidence="3 4">ATCC 700314</strain>
    </source>
</reference>
<dbReference type="InterPro" id="IPR029063">
    <property type="entry name" value="SAM-dependent_MTases_sf"/>
</dbReference>
<comment type="caution">
    <text evidence="3">The sequence shown here is derived from an EMBL/GenBank/DDBJ whole genome shotgun (WGS) entry which is preliminary data.</text>
</comment>
<dbReference type="AlphaFoldDB" id="A0A3L7ALA3"/>
<feature type="region of interest" description="Disordered" evidence="1">
    <location>
        <begin position="317"/>
        <end position="359"/>
    </location>
</feature>
<keyword evidence="3" id="KW-0808">Transferase</keyword>
<dbReference type="OrthoDB" id="9816309at2"/>
<evidence type="ECO:0000259" key="2">
    <source>
        <dbReference type="PROSITE" id="PS50123"/>
    </source>
</evidence>
<dbReference type="GO" id="GO:0032259">
    <property type="term" value="P:methylation"/>
    <property type="evidence" value="ECO:0007669"/>
    <property type="project" value="UniProtKB-KW"/>
</dbReference>
<keyword evidence="4" id="KW-1185">Reference proteome</keyword>
<keyword evidence="3" id="KW-0489">Methyltransferase</keyword>
<dbReference type="InterPro" id="IPR011990">
    <property type="entry name" value="TPR-like_helical_dom_sf"/>
</dbReference>
<dbReference type="PROSITE" id="PS50123">
    <property type="entry name" value="CHER"/>
    <property type="match status" value="1"/>
</dbReference>
<dbReference type="PRINTS" id="PR00996">
    <property type="entry name" value="CHERMTFRASE"/>
</dbReference>
<protein>
    <submittedName>
        <fullName evidence="3">Methyltransferase domain-containing protein</fullName>
    </submittedName>
</protein>
<dbReference type="Pfam" id="PF01739">
    <property type="entry name" value="CheR"/>
    <property type="match status" value="1"/>
</dbReference>
<dbReference type="PANTHER" id="PTHR24422:SF10">
    <property type="entry name" value="CHEMOTAXIS PROTEIN METHYLTRANSFERASE 2"/>
    <property type="match status" value="1"/>
</dbReference>
<dbReference type="Proteomes" id="UP000269692">
    <property type="component" value="Unassembled WGS sequence"/>
</dbReference>
<dbReference type="EMBL" id="RCTF01000003">
    <property type="protein sequence ID" value="RLP80348.1"/>
    <property type="molecule type" value="Genomic_DNA"/>
</dbReference>
<dbReference type="SUPFAM" id="SSF53335">
    <property type="entry name" value="S-adenosyl-L-methionine-dependent methyltransferases"/>
    <property type="match status" value="1"/>
</dbReference>
<dbReference type="SUPFAM" id="SSF48452">
    <property type="entry name" value="TPR-like"/>
    <property type="match status" value="1"/>
</dbReference>
<feature type="region of interest" description="Disordered" evidence="1">
    <location>
        <begin position="1"/>
        <end position="22"/>
    </location>
</feature>
<sequence length="495" mass="52755">MAVRQRCRGPQGGRRPASIRPRVMSPPMGDLTAFRDLISQRLGLALPSHFDRRLKPALDRARDLLESPGGPPAWVQFEAQPWSAPIWQEVIKLVTIRETSFFRQRAWWDSLIEAALHPLVAARRSDGSRRLRCLSVGCASGEEPYSLAIILEGLIGLEAGWTVEIVGLDLCAAALEEARAGVYDLRAIREVSAEEGARWFRPAGRGQVALDARLRGKVDFRLFNLADAVAAGATGALPGPADFVICRNMLIHMEPSLQPAFARALCALVGEGGMLAVSPVEATASWFAPLRILNVGQAILFAKEGPKTTSATAARTALRSAAAKSPAGTTRAHPGEGTAPAAEPRKTAAAHVPPVPHQDADPLQRARLLADLGLLQEARHLCGQMLATRPEARLLMALVCQALADIPAAEAAARHSLASAPGAAAAHYVDAIVQLRKGDTERARRALSEAVRLLDMDGGGNLVGRQLGIEAGHIRQAARRLGAVPAEGGNRARPV</sequence>
<dbReference type="InterPro" id="IPR050903">
    <property type="entry name" value="Bact_Chemotaxis_MeTrfase"/>
</dbReference>
<dbReference type="Gene3D" id="1.25.40.10">
    <property type="entry name" value="Tetratricopeptide repeat domain"/>
    <property type="match status" value="1"/>
</dbReference>
<feature type="domain" description="CheR-type methyltransferase" evidence="2">
    <location>
        <begin position="30"/>
        <end position="282"/>
    </location>
</feature>
<evidence type="ECO:0000256" key="1">
    <source>
        <dbReference type="SAM" id="MobiDB-lite"/>
    </source>
</evidence>
<feature type="compositionally biased region" description="Low complexity" evidence="1">
    <location>
        <begin position="338"/>
        <end position="350"/>
    </location>
</feature>
<gene>
    <name evidence="3" type="ORF">D9R14_04555</name>
</gene>
<organism evidence="3 4">
    <name type="scientific">Xanthobacter tagetidis</name>
    <dbReference type="NCBI Taxonomy" id="60216"/>
    <lineage>
        <taxon>Bacteria</taxon>
        <taxon>Pseudomonadati</taxon>
        <taxon>Pseudomonadota</taxon>
        <taxon>Alphaproteobacteria</taxon>
        <taxon>Hyphomicrobiales</taxon>
        <taxon>Xanthobacteraceae</taxon>
        <taxon>Xanthobacter</taxon>
    </lineage>
</organism>
<evidence type="ECO:0000313" key="4">
    <source>
        <dbReference type="Proteomes" id="UP000269692"/>
    </source>
</evidence>
<dbReference type="InterPro" id="IPR000780">
    <property type="entry name" value="CheR_MeTrfase"/>
</dbReference>
<dbReference type="Gene3D" id="3.40.50.150">
    <property type="entry name" value="Vaccinia Virus protein VP39"/>
    <property type="match status" value="1"/>
</dbReference>
<proteinExistence type="predicted"/>